<reference evidence="1" key="1">
    <citation type="journal article" date="2014" name="Nat. Commun.">
        <title>The tobacco genome sequence and its comparison with those of tomato and potato.</title>
        <authorList>
            <person name="Sierro N."/>
            <person name="Battey J.N."/>
            <person name="Ouadi S."/>
            <person name="Bakaher N."/>
            <person name="Bovet L."/>
            <person name="Willig A."/>
            <person name="Goepfert S."/>
            <person name="Peitsch M.C."/>
            <person name="Ivanov N.V."/>
        </authorList>
    </citation>
    <scope>NUCLEOTIDE SEQUENCE [LARGE SCALE GENOMIC DNA]</scope>
</reference>
<dbReference type="Proteomes" id="UP000790787">
    <property type="component" value="Chromosome 3"/>
</dbReference>
<sequence>MNDLVDDFQSAFVPGRMITDNIILSHELVKGYGRKGISPRCTMKLDMQKAYDSLEWVFLEQILIGMAFPDMLVKWVMSCVNTVSYPILLNGKPTPPFDAIRELRQEDHLSSFLFVLAIEYLTRNLKTLRKIHDFNYHPRCDKMQIVQLGFADDLLLFCMGDRGSIFIMPKKIIQQIEAMCKRFLWTGGNEITKNVLVSWDKVCYPKSAGGFNVIDIHIWNKIKWVHNYYVKRNHLWEIKPRNASWMVSKVFKAKETVEAASYTYEDMMDVTQFSIKKFYHMLKGDFHKISWRRLMCNNPGCKKWTFILQLVALGRIYTKDRLLKWGVVTNLVCPLCNTEDESIEHLFFSCKFSAELWTKLLNWQGINILPMGWSQEVNWAINHAKRKNAKAGIFRMMMAGCIYYLWQERNQRTFLDKERSVAGLHKLLV</sequence>
<gene>
    <name evidence="2" type="primary">LOC142176344</name>
</gene>
<protein>
    <submittedName>
        <fullName evidence="2">Uncharacterized protein LOC142176344</fullName>
    </submittedName>
</protein>
<dbReference type="RefSeq" id="XP_075099695.1">
    <property type="nucleotide sequence ID" value="XM_075243594.1"/>
</dbReference>
<reference evidence="2" key="2">
    <citation type="submission" date="2025-08" db="UniProtKB">
        <authorList>
            <consortium name="RefSeq"/>
        </authorList>
    </citation>
    <scope>IDENTIFICATION</scope>
    <source>
        <tissue evidence="2">Leaf</tissue>
    </source>
</reference>
<proteinExistence type="predicted"/>
<evidence type="ECO:0000313" key="2">
    <source>
        <dbReference type="RefSeq" id="XP_075099695.1"/>
    </source>
</evidence>
<name>A0AC58TR42_TOBAC</name>
<evidence type="ECO:0000313" key="1">
    <source>
        <dbReference type="Proteomes" id="UP000790787"/>
    </source>
</evidence>
<accession>A0AC58TR42</accession>
<keyword evidence="1" id="KW-1185">Reference proteome</keyword>
<organism evidence="1 2">
    <name type="scientific">Nicotiana tabacum</name>
    <name type="common">Common tobacco</name>
    <dbReference type="NCBI Taxonomy" id="4097"/>
    <lineage>
        <taxon>Eukaryota</taxon>
        <taxon>Viridiplantae</taxon>
        <taxon>Streptophyta</taxon>
        <taxon>Embryophyta</taxon>
        <taxon>Tracheophyta</taxon>
        <taxon>Spermatophyta</taxon>
        <taxon>Magnoliopsida</taxon>
        <taxon>eudicotyledons</taxon>
        <taxon>Gunneridae</taxon>
        <taxon>Pentapetalae</taxon>
        <taxon>asterids</taxon>
        <taxon>lamiids</taxon>
        <taxon>Solanales</taxon>
        <taxon>Solanaceae</taxon>
        <taxon>Nicotianoideae</taxon>
        <taxon>Nicotianeae</taxon>
        <taxon>Nicotiana</taxon>
    </lineage>
</organism>